<dbReference type="RefSeq" id="WP_179695254.1">
    <property type="nucleotide sequence ID" value="NZ_JACCAT010000001.1"/>
</dbReference>
<dbReference type="InterPro" id="IPR010985">
    <property type="entry name" value="Ribbon_hlx_hlx"/>
</dbReference>
<evidence type="ECO:0000313" key="3">
    <source>
        <dbReference type="Proteomes" id="UP000553035"/>
    </source>
</evidence>
<name>A0A7Y9W2D2_9PSED</name>
<dbReference type="Pfam" id="PF03869">
    <property type="entry name" value="Arc"/>
    <property type="match status" value="1"/>
</dbReference>
<dbReference type="AlphaFoldDB" id="A0A7Y9W2D2"/>
<dbReference type="EMBL" id="JACCAT010000001">
    <property type="protein sequence ID" value="NYH12233.1"/>
    <property type="molecule type" value="Genomic_DNA"/>
</dbReference>
<evidence type="ECO:0000313" key="2">
    <source>
        <dbReference type="EMBL" id="NYH12233.1"/>
    </source>
</evidence>
<dbReference type="InterPro" id="IPR005569">
    <property type="entry name" value="Arc_DNA-bd_dom"/>
</dbReference>
<dbReference type="SUPFAM" id="SSF47598">
    <property type="entry name" value="Ribbon-helix-helix"/>
    <property type="match status" value="1"/>
</dbReference>
<dbReference type="Proteomes" id="UP000553035">
    <property type="component" value="Unassembled WGS sequence"/>
</dbReference>
<gene>
    <name evidence="2" type="ORF">GGI52_005276</name>
</gene>
<dbReference type="InterPro" id="IPR013321">
    <property type="entry name" value="Arc_rbn_hlx_hlx"/>
</dbReference>
<dbReference type="Gene3D" id="1.10.1220.10">
    <property type="entry name" value="Met repressor-like"/>
    <property type="match status" value="1"/>
</dbReference>
<evidence type="ECO:0000259" key="1">
    <source>
        <dbReference type="Pfam" id="PF03869"/>
    </source>
</evidence>
<organism evidence="2 3">
    <name type="scientific">Pseudomonas moraviensis</name>
    <dbReference type="NCBI Taxonomy" id="321662"/>
    <lineage>
        <taxon>Bacteria</taxon>
        <taxon>Pseudomonadati</taxon>
        <taxon>Pseudomonadota</taxon>
        <taxon>Gammaproteobacteria</taxon>
        <taxon>Pseudomonadales</taxon>
        <taxon>Pseudomonadaceae</taxon>
        <taxon>Pseudomonas</taxon>
    </lineage>
</organism>
<accession>A0A7Y9W2D2</accession>
<sequence length="85" mass="9649">MAERVDRFVLRLPDGLRQTLKRLAKKNRRSLNAEIVARMERSLAGLHSRDLDDEKRQVLIREFFGVQDPQEKASCGSDPADTGGL</sequence>
<reference evidence="2 3" key="1">
    <citation type="submission" date="2020-07" db="EMBL/GenBank/DDBJ databases">
        <title>Exploring microbial biodiversity for novel pathways involved in the catabolism of aromatic compounds derived from lignin.</title>
        <authorList>
            <person name="Elkins J."/>
        </authorList>
    </citation>
    <scope>NUCLEOTIDE SEQUENCE [LARGE SCALE GENOMIC DNA]</scope>
    <source>
        <strain evidence="2 3">VanB</strain>
    </source>
</reference>
<proteinExistence type="predicted"/>
<feature type="domain" description="Arc-like DNA binding" evidence="1">
    <location>
        <begin position="5"/>
        <end position="43"/>
    </location>
</feature>
<dbReference type="GO" id="GO:0003677">
    <property type="term" value="F:DNA binding"/>
    <property type="evidence" value="ECO:0007669"/>
    <property type="project" value="InterPro"/>
</dbReference>
<dbReference type="GO" id="GO:0006355">
    <property type="term" value="P:regulation of DNA-templated transcription"/>
    <property type="evidence" value="ECO:0007669"/>
    <property type="project" value="InterPro"/>
</dbReference>
<comment type="caution">
    <text evidence="2">The sequence shown here is derived from an EMBL/GenBank/DDBJ whole genome shotgun (WGS) entry which is preliminary data.</text>
</comment>
<protein>
    <submittedName>
        <fullName evidence="2">Plasmid stability protein</fullName>
    </submittedName>
</protein>